<evidence type="ECO:0000313" key="2">
    <source>
        <dbReference type="EMBL" id="CAK0792857.1"/>
    </source>
</evidence>
<feature type="compositionally biased region" description="Low complexity" evidence="1">
    <location>
        <begin position="154"/>
        <end position="175"/>
    </location>
</feature>
<protein>
    <recommendedName>
        <fullName evidence="4">C3H1-type domain-containing protein</fullName>
    </recommendedName>
</protein>
<feature type="compositionally biased region" description="Low complexity" evidence="1">
    <location>
        <begin position="392"/>
        <end position="412"/>
    </location>
</feature>
<feature type="region of interest" description="Disordered" evidence="1">
    <location>
        <begin position="122"/>
        <end position="191"/>
    </location>
</feature>
<feature type="non-terminal residue" evidence="2">
    <location>
        <position position="1"/>
    </location>
</feature>
<organism evidence="2 3">
    <name type="scientific">Prorocentrum cordatum</name>
    <dbReference type="NCBI Taxonomy" id="2364126"/>
    <lineage>
        <taxon>Eukaryota</taxon>
        <taxon>Sar</taxon>
        <taxon>Alveolata</taxon>
        <taxon>Dinophyceae</taxon>
        <taxon>Prorocentrales</taxon>
        <taxon>Prorocentraceae</taxon>
        <taxon>Prorocentrum</taxon>
    </lineage>
</organism>
<name>A0ABN9PJW7_9DINO</name>
<reference evidence="2" key="1">
    <citation type="submission" date="2023-10" db="EMBL/GenBank/DDBJ databases">
        <authorList>
            <person name="Chen Y."/>
            <person name="Shah S."/>
            <person name="Dougan E. K."/>
            <person name="Thang M."/>
            <person name="Chan C."/>
        </authorList>
    </citation>
    <scope>NUCLEOTIDE SEQUENCE [LARGE SCALE GENOMIC DNA]</scope>
</reference>
<sequence>ALAQLQLAPPPAPQLPLELAEERLRAAALCEPAGGAAGCGPEARRAVEIECPGAAAVDVEVVGCQYRVRATFRRAGLGAPPRLCTKELVVPDGPFEVRADESAVQHGLLTLVLQPHTHRFHFRSSDGGAPAERAASGWPSGSAGPPVGLDREQPASPAAPAEGQQPEPAALEPAADGSASESGSWECVPSERSAAHSAGVSATSSAASSAACASAPPRLEVPRCFLPQTRFLLHGGQQVTAAQLRVGGGDVLQGPGQKAEVVRAARKHPAQERDLVRVQTEGCPYPFVITADHLLEAEGPRGARVAVQTAELRGRRVFDGEAFRAVVGLERLRAAVEVVEVTFESDAAVVLAWLPPRRRPHAGPRGLRPEALVACRGAALDADRRLRELNDEPASAAPARRSLSAGSRPRGPAWITKGLQGHPHSCTPCERHAMHLRSPALPRCKYGQECRYCHLPHAPGLASPGAA</sequence>
<evidence type="ECO:0008006" key="4">
    <source>
        <dbReference type="Google" id="ProtNLM"/>
    </source>
</evidence>
<accession>A0ABN9PJW7</accession>
<evidence type="ECO:0000313" key="3">
    <source>
        <dbReference type="Proteomes" id="UP001189429"/>
    </source>
</evidence>
<dbReference type="Proteomes" id="UP001189429">
    <property type="component" value="Unassembled WGS sequence"/>
</dbReference>
<comment type="caution">
    <text evidence="2">The sequence shown here is derived from an EMBL/GenBank/DDBJ whole genome shotgun (WGS) entry which is preliminary data.</text>
</comment>
<keyword evidence="3" id="KW-1185">Reference proteome</keyword>
<feature type="region of interest" description="Disordered" evidence="1">
    <location>
        <begin position="389"/>
        <end position="417"/>
    </location>
</feature>
<dbReference type="EMBL" id="CAUYUJ010000852">
    <property type="protein sequence ID" value="CAK0792857.1"/>
    <property type="molecule type" value="Genomic_DNA"/>
</dbReference>
<evidence type="ECO:0000256" key="1">
    <source>
        <dbReference type="SAM" id="MobiDB-lite"/>
    </source>
</evidence>
<proteinExistence type="predicted"/>
<gene>
    <name evidence="2" type="ORF">PCOR1329_LOCUS3322</name>
</gene>